<feature type="region of interest" description="Disordered" evidence="1">
    <location>
        <begin position="107"/>
        <end position="137"/>
    </location>
</feature>
<feature type="compositionally biased region" description="Basic and acidic residues" evidence="1">
    <location>
        <begin position="125"/>
        <end position="137"/>
    </location>
</feature>
<keyword evidence="3" id="KW-1185">Reference proteome</keyword>
<dbReference type="Proteomes" id="UP000006643">
    <property type="component" value="Unassembled WGS sequence"/>
</dbReference>
<dbReference type="EMBL" id="DS028118">
    <property type="protein sequence ID" value="EEY57795.1"/>
    <property type="molecule type" value="Genomic_DNA"/>
</dbReference>
<organism evidence="2 3">
    <name type="scientific">Phytophthora infestans (strain T30-4)</name>
    <name type="common">Potato late blight agent</name>
    <dbReference type="NCBI Taxonomy" id="403677"/>
    <lineage>
        <taxon>Eukaryota</taxon>
        <taxon>Sar</taxon>
        <taxon>Stramenopiles</taxon>
        <taxon>Oomycota</taxon>
        <taxon>Peronosporomycetes</taxon>
        <taxon>Peronosporales</taxon>
        <taxon>Peronosporaceae</taxon>
        <taxon>Phytophthora</taxon>
    </lineage>
</organism>
<dbReference type="VEuPathDB" id="FungiDB:PITG_00377"/>
<dbReference type="AlphaFoldDB" id="D0MQM6"/>
<reference evidence="3" key="1">
    <citation type="journal article" date="2009" name="Nature">
        <title>Genome sequence and analysis of the Irish potato famine pathogen Phytophthora infestans.</title>
        <authorList>
            <consortium name="The Broad Institute Genome Sequencing Platform"/>
            <person name="Haas B.J."/>
            <person name="Kamoun S."/>
            <person name="Zody M.C."/>
            <person name="Jiang R.H."/>
            <person name="Handsaker R.E."/>
            <person name="Cano L.M."/>
            <person name="Grabherr M."/>
            <person name="Kodira C.D."/>
            <person name="Raffaele S."/>
            <person name="Torto-Alalibo T."/>
            <person name="Bozkurt T.O."/>
            <person name="Ah-Fong A.M."/>
            <person name="Alvarado L."/>
            <person name="Anderson V.L."/>
            <person name="Armstrong M.R."/>
            <person name="Avrova A."/>
            <person name="Baxter L."/>
            <person name="Beynon J."/>
            <person name="Boevink P.C."/>
            <person name="Bollmann S.R."/>
            <person name="Bos J.I."/>
            <person name="Bulone V."/>
            <person name="Cai G."/>
            <person name="Cakir C."/>
            <person name="Carrington J.C."/>
            <person name="Chawner M."/>
            <person name="Conti L."/>
            <person name="Costanzo S."/>
            <person name="Ewan R."/>
            <person name="Fahlgren N."/>
            <person name="Fischbach M.A."/>
            <person name="Fugelstad J."/>
            <person name="Gilroy E.M."/>
            <person name="Gnerre S."/>
            <person name="Green P.J."/>
            <person name="Grenville-Briggs L.J."/>
            <person name="Griffith J."/>
            <person name="Grunwald N.J."/>
            <person name="Horn K."/>
            <person name="Horner N.R."/>
            <person name="Hu C.H."/>
            <person name="Huitema E."/>
            <person name="Jeong D.H."/>
            <person name="Jones A.M."/>
            <person name="Jones J.D."/>
            <person name="Jones R.W."/>
            <person name="Karlsson E.K."/>
            <person name="Kunjeti S.G."/>
            <person name="Lamour K."/>
            <person name="Liu Z."/>
            <person name="Ma L."/>
            <person name="Maclean D."/>
            <person name="Chibucos M.C."/>
            <person name="McDonald H."/>
            <person name="McWalters J."/>
            <person name="Meijer H.J."/>
            <person name="Morgan W."/>
            <person name="Morris P.F."/>
            <person name="Munro C.A."/>
            <person name="O'Neill K."/>
            <person name="Ospina-Giraldo M."/>
            <person name="Pinzon A."/>
            <person name="Pritchard L."/>
            <person name="Ramsahoye B."/>
            <person name="Ren Q."/>
            <person name="Restrepo S."/>
            <person name="Roy S."/>
            <person name="Sadanandom A."/>
            <person name="Savidor A."/>
            <person name="Schornack S."/>
            <person name="Schwartz D.C."/>
            <person name="Schumann U.D."/>
            <person name="Schwessinger B."/>
            <person name="Seyer L."/>
            <person name="Sharpe T."/>
            <person name="Silvar C."/>
            <person name="Song J."/>
            <person name="Studholme D.J."/>
            <person name="Sykes S."/>
            <person name="Thines M."/>
            <person name="van de Vondervoort P.J."/>
            <person name="Phuntumart V."/>
            <person name="Wawra S."/>
            <person name="Weide R."/>
            <person name="Win J."/>
            <person name="Young C."/>
            <person name="Zhou S."/>
            <person name="Fry W."/>
            <person name="Meyers B.C."/>
            <person name="van West P."/>
            <person name="Ristaino J."/>
            <person name="Govers F."/>
            <person name="Birch P.R."/>
            <person name="Whisson S.C."/>
            <person name="Judelson H.S."/>
            <person name="Nusbaum C."/>
        </authorList>
    </citation>
    <scope>NUCLEOTIDE SEQUENCE [LARGE SCALE GENOMIC DNA]</scope>
    <source>
        <strain evidence="3">T30-4</strain>
    </source>
</reference>
<protein>
    <submittedName>
        <fullName evidence="2">Uncharacterized protein</fullName>
    </submittedName>
</protein>
<name>D0MQM6_PHYIT</name>
<proteinExistence type="predicted"/>
<dbReference type="RefSeq" id="XP_002908981.1">
    <property type="nucleotide sequence ID" value="XM_002908935.1"/>
</dbReference>
<accession>D0MQM6</accession>
<dbReference type="OrthoDB" id="123132at2759"/>
<feature type="compositionally biased region" description="Basic and acidic residues" evidence="1">
    <location>
        <begin position="1"/>
        <end position="20"/>
    </location>
</feature>
<dbReference type="KEGG" id="pif:PITG_00377"/>
<dbReference type="GeneID" id="9477194"/>
<dbReference type="HOGENOM" id="CLU_1869141_0_0_1"/>
<evidence type="ECO:0000313" key="3">
    <source>
        <dbReference type="Proteomes" id="UP000006643"/>
    </source>
</evidence>
<sequence>MASQYKRELTRQPAFRRDVITQDITTSPPNPPPTRRASTAVLSKRPKDLFKLWHEYQVGCGDLKAAKDFTAIERGASKFAFSRRKVFWDVVASLDDHWHGHVPNSYEAVAIPDSDPHKKKPKKRLKDDDSDTKTAES</sequence>
<gene>
    <name evidence="2" type="ORF">PITG_00377</name>
</gene>
<dbReference type="InParanoid" id="D0MQM6"/>
<evidence type="ECO:0000313" key="2">
    <source>
        <dbReference type="EMBL" id="EEY57795.1"/>
    </source>
</evidence>
<feature type="region of interest" description="Disordered" evidence="1">
    <location>
        <begin position="1"/>
        <end position="40"/>
    </location>
</feature>
<evidence type="ECO:0000256" key="1">
    <source>
        <dbReference type="SAM" id="MobiDB-lite"/>
    </source>
</evidence>